<evidence type="ECO:0000256" key="1">
    <source>
        <dbReference type="ARBA" id="ARBA00022490"/>
    </source>
</evidence>
<evidence type="ECO:0000256" key="6">
    <source>
        <dbReference type="ARBA" id="ARBA00022840"/>
    </source>
</evidence>
<reference evidence="8" key="1">
    <citation type="submission" date="2018-05" db="EMBL/GenBank/DDBJ databases">
        <authorList>
            <person name="Lanie J.A."/>
            <person name="Ng W.-L."/>
            <person name="Kazmierczak K.M."/>
            <person name="Andrzejewski T.M."/>
            <person name="Davidsen T.M."/>
            <person name="Wayne K.J."/>
            <person name="Tettelin H."/>
            <person name="Glass J.I."/>
            <person name="Rusch D."/>
            <person name="Podicherti R."/>
            <person name="Tsui H.-C.T."/>
            <person name="Winkler M.E."/>
        </authorList>
    </citation>
    <scope>NUCLEOTIDE SEQUENCE</scope>
</reference>
<keyword evidence="7" id="KW-0315">Glutamine amidotransferase</keyword>
<gene>
    <name evidence="8" type="ORF">METZ01_LOCUS47317</name>
</gene>
<dbReference type="PANTHER" id="PTHR47552:SF1">
    <property type="entry name" value="PHOSPHORIBOSYLFORMYLGLYCINAMIDINE SYNTHASE SUBUNIT PURQ"/>
    <property type="match status" value="1"/>
</dbReference>
<protein>
    <submittedName>
        <fullName evidence="8">Uncharacterized protein</fullName>
    </submittedName>
</protein>
<evidence type="ECO:0000256" key="4">
    <source>
        <dbReference type="ARBA" id="ARBA00022755"/>
    </source>
</evidence>
<dbReference type="AlphaFoldDB" id="A0A381RZX3"/>
<dbReference type="InterPro" id="IPR029062">
    <property type="entry name" value="Class_I_gatase-like"/>
</dbReference>
<evidence type="ECO:0000256" key="3">
    <source>
        <dbReference type="ARBA" id="ARBA00022741"/>
    </source>
</evidence>
<keyword evidence="5" id="KW-0378">Hydrolase</keyword>
<dbReference type="PANTHER" id="PTHR47552">
    <property type="entry name" value="PHOSPHORIBOSYLFORMYLGLYCINAMIDINE SYNTHASE SUBUNIT PURQ"/>
    <property type="match status" value="1"/>
</dbReference>
<keyword evidence="2" id="KW-0436">Ligase</keyword>
<keyword evidence="1" id="KW-0963">Cytoplasm</keyword>
<dbReference type="InterPro" id="IPR010075">
    <property type="entry name" value="PRibForGlyAmidine_synth_PurQ"/>
</dbReference>
<dbReference type="NCBIfam" id="TIGR01737">
    <property type="entry name" value="FGAM_synth_I"/>
    <property type="match status" value="1"/>
</dbReference>
<dbReference type="GO" id="GO:0005524">
    <property type="term" value="F:ATP binding"/>
    <property type="evidence" value="ECO:0007669"/>
    <property type="project" value="UniProtKB-KW"/>
</dbReference>
<organism evidence="8">
    <name type="scientific">marine metagenome</name>
    <dbReference type="NCBI Taxonomy" id="408172"/>
    <lineage>
        <taxon>unclassified sequences</taxon>
        <taxon>metagenomes</taxon>
        <taxon>ecological metagenomes</taxon>
    </lineage>
</organism>
<dbReference type="GO" id="GO:0004642">
    <property type="term" value="F:phosphoribosylformylglycinamidine synthase activity"/>
    <property type="evidence" value="ECO:0007669"/>
    <property type="project" value="InterPro"/>
</dbReference>
<sequence length="399" mass="44620">MACRRSGLNPVEFLWNETHEKLTKCAGYIIIGGFSYEDRSRAGVIASLDPVINVIKAESEKGKPVLGICNGAQILIESGLVPGLNNYTLCAALTDNKRVINGDVLGTGYYNSWANIACVVESSQTAFTRHLDTGEFIRVPFAHAEGRFIIPEDLLTSLINNNQTPFRYCDDSGNIINEFPVNPNGSVYNVAAVCNPTGNVMAMMPHPERTPNGDVIFKSMAEHIKEEHGNEILPLDYEPQKYSIQQYSSDPDGIEWLVNMIITDNEAVSVHNALAHLDIPVTVQRMRHWEIIADNKTSSWQNALIESGELFNSNKEFIANNKTNNNSATFLVRHKEDMLGRQKQQSLTNRFAIDGIREIRHGVLWNITVNSGNFDTAIQQVLDNHILYNPFSQNCYKYG</sequence>
<dbReference type="GO" id="GO:0016787">
    <property type="term" value="F:hydrolase activity"/>
    <property type="evidence" value="ECO:0007669"/>
    <property type="project" value="UniProtKB-KW"/>
</dbReference>
<keyword evidence="4" id="KW-0658">Purine biosynthesis</keyword>
<evidence type="ECO:0000256" key="2">
    <source>
        <dbReference type="ARBA" id="ARBA00022598"/>
    </source>
</evidence>
<evidence type="ECO:0000256" key="5">
    <source>
        <dbReference type="ARBA" id="ARBA00022801"/>
    </source>
</evidence>
<dbReference type="SMART" id="SM01211">
    <property type="entry name" value="GATase_5"/>
    <property type="match status" value="1"/>
</dbReference>
<name>A0A381RZX3_9ZZZZ</name>
<accession>A0A381RZX3</accession>
<evidence type="ECO:0000256" key="7">
    <source>
        <dbReference type="ARBA" id="ARBA00022962"/>
    </source>
</evidence>
<dbReference type="SUPFAM" id="SSF52317">
    <property type="entry name" value="Class I glutamine amidotransferase-like"/>
    <property type="match status" value="1"/>
</dbReference>
<keyword evidence="6" id="KW-0067">ATP-binding</keyword>
<dbReference type="Gene3D" id="3.40.50.880">
    <property type="match status" value="1"/>
</dbReference>
<evidence type="ECO:0000313" key="8">
    <source>
        <dbReference type="EMBL" id="SUZ94463.1"/>
    </source>
</evidence>
<dbReference type="PROSITE" id="PS51273">
    <property type="entry name" value="GATASE_TYPE_1"/>
    <property type="match status" value="1"/>
</dbReference>
<dbReference type="GO" id="GO:0006189">
    <property type="term" value="P:'de novo' IMP biosynthetic process"/>
    <property type="evidence" value="ECO:0007669"/>
    <property type="project" value="InterPro"/>
</dbReference>
<proteinExistence type="predicted"/>
<dbReference type="EMBL" id="UINC01002237">
    <property type="protein sequence ID" value="SUZ94463.1"/>
    <property type="molecule type" value="Genomic_DNA"/>
</dbReference>
<keyword evidence="3" id="KW-0547">Nucleotide-binding</keyword>
<dbReference type="Pfam" id="PF13507">
    <property type="entry name" value="GATase_5"/>
    <property type="match status" value="1"/>
</dbReference>